<dbReference type="EMBL" id="BOVJ01000006">
    <property type="protein sequence ID" value="GIQ61622.1"/>
    <property type="molecule type" value="Genomic_DNA"/>
</dbReference>
<accession>A0ABQ4N0C6</accession>
<evidence type="ECO:0000313" key="2">
    <source>
        <dbReference type="Proteomes" id="UP000680304"/>
    </source>
</evidence>
<comment type="caution">
    <text evidence="1">The sequence shown here is derived from an EMBL/GenBank/DDBJ whole genome shotgun (WGS) entry which is preliminary data.</text>
</comment>
<protein>
    <submittedName>
        <fullName evidence="1">Uncharacterized protein</fullName>
    </submittedName>
</protein>
<name>A0ABQ4N0C6_9BACL</name>
<sequence>MEKFLAVRLLGDEAVESLFQEYRKKIEKKFSLFGGWQVETPGSGTSDFGIQEIDWKCQVHPGFETDLC</sequence>
<keyword evidence="2" id="KW-1185">Reference proteome</keyword>
<dbReference type="Proteomes" id="UP000680304">
    <property type="component" value="Unassembled WGS sequence"/>
</dbReference>
<gene>
    <name evidence="1" type="ORF">PACILC2_01900</name>
</gene>
<organism evidence="1 2">
    <name type="scientific">Paenibacillus cisolokensis</name>
    <dbReference type="NCBI Taxonomy" id="1658519"/>
    <lineage>
        <taxon>Bacteria</taxon>
        <taxon>Bacillati</taxon>
        <taxon>Bacillota</taxon>
        <taxon>Bacilli</taxon>
        <taxon>Bacillales</taxon>
        <taxon>Paenibacillaceae</taxon>
        <taxon>Paenibacillus</taxon>
    </lineage>
</organism>
<evidence type="ECO:0000313" key="1">
    <source>
        <dbReference type="EMBL" id="GIQ61622.1"/>
    </source>
</evidence>
<reference evidence="1 2" key="1">
    <citation type="submission" date="2021-04" db="EMBL/GenBank/DDBJ databases">
        <title>Draft genome sequence of Paenibacillus cisolokensis, LC2-13A.</title>
        <authorList>
            <person name="Uke A."/>
            <person name="Chhe C."/>
            <person name="Baramee S."/>
            <person name="Kosugi A."/>
        </authorList>
    </citation>
    <scope>NUCLEOTIDE SEQUENCE [LARGE SCALE GENOMIC DNA]</scope>
    <source>
        <strain evidence="1 2">LC2-13A</strain>
    </source>
</reference>
<proteinExistence type="predicted"/>